<dbReference type="EC" id="1.5.1.2" evidence="4 5"/>
<dbReference type="UniPathway" id="UPA00098">
    <property type="reaction ID" value="UER00361"/>
</dbReference>
<comment type="catalytic activity">
    <reaction evidence="4">
        <text>L-proline + NAD(+) = (S)-1-pyrroline-5-carboxylate + NADH + 2 H(+)</text>
        <dbReference type="Rhea" id="RHEA:14105"/>
        <dbReference type="ChEBI" id="CHEBI:15378"/>
        <dbReference type="ChEBI" id="CHEBI:17388"/>
        <dbReference type="ChEBI" id="CHEBI:57540"/>
        <dbReference type="ChEBI" id="CHEBI:57945"/>
        <dbReference type="ChEBI" id="CHEBI:60039"/>
        <dbReference type="EC" id="1.5.1.2"/>
    </reaction>
</comment>
<keyword evidence="4" id="KW-0641">Proline biosynthesis</keyword>
<dbReference type="FunFam" id="1.10.3730.10:FF:000001">
    <property type="entry name" value="Pyrroline-5-carboxylate reductase"/>
    <property type="match status" value="1"/>
</dbReference>
<dbReference type="Pfam" id="PF03807">
    <property type="entry name" value="F420_oxidored"/>
    <property type="match status" value="1"/>
</dbReference>
<dbReference type="GO" id="GO:0005737">
    <property type="term" value="C:cytoplasm"/>
    <property type="evidence" value="ECO:0007669"/>
    <property type="project" value="UniProtKB-SubCell"/>
</dbReference>
<dbReference type="Proteomes" id="UP000226429">
    <property type="component" value="Unassembled WGS sequence"/>
</dbReference>
<keyword evidence="3 4" id="KW-0560">Oxidoreductase</keyword>
<evidence type="ECO:0000259" key="8">
    <source>
        <dbReference type="Pfam" id="PF14748"/>
    </source>
</evidence>
<dbReference type="GO" id="GO:0004735">
    <property type="term" value="F:pyrroline-5-carboxylate reductase activity"/>
    <property type="evidence" value="ECO:0007669"/>
    <property type="project" value="UniProtKB-UniRule"/>
</dbReference>
<comment type="function">
    <text evidence="4">Catalyzes the reduction of 1-pyrroline-5-carboxylate (PCA) to L-proline.</text>
</comment>
<evidence type="ECO:0000256" key="1">
    <source>
        <dbReference type="ARBA" id="ARBA00005525"/>
    </source>
</evidence>
<comment type="caution">
    <text evidence="9">The sequence shown here is derived from an EMBL/GenBank/DDBJ whole genome shotgun (WGS) entry which is preliminary data.</text>
</comment>
<dbReference type="InterPro" id="IPR028939">
    <property type="entry name" value="P5C_Rdtase_cat_N"/>
</dbReference>
<keyword evidence="10" id="KW-1185">Reference proteome</keyword>
<dbReference type="Gene3D" id="1.10.3730.10">
    <property type="entry name" value="ProC C-terminal domain-like"/>
    <property type="match status" value="1"/>
</dbReference>
<evidence type="ECO:0000256" key="5">
    <source>
        <dbReference type="NCBIfam" id="TIGR00112"/>
    </source>
</evidence>
<feature type="domain" description="Pyrroline-5-carboxylate reductase catalytic N-terminal" evidence="7">
    <location>
        <begin position="5"/>
        <end position="99"/>
    </location>
</feature>
<dbReference type="GO" id="GO:0055129">
    <property type="term" value="P:L-proline biosynthetic process"/>
    <property type="evidence" value="ECO:0007669"/>
    <property type="project" value="UniProtKB-UniRule"/>
</dbReference>
<keyword evidence="2 4" id="KW-0521">NADP</keyword>
<dbReference type="PIRSF" id="PIRSF000193">
    <property type="entry name" value="Pyrrol-5-carb_rd"/>
    <property type="match status" value="1"/>
</dbReference>
<name>A0A370CFI1_9COXI</name>
<proteinExistence type="inferred from homology"/>
<dbReference type="SUPFAM" id="SSF51735">
    <property type="entry name" value="NAD(P)-binding Rossmann-fold domains"/>
    <property type="match status" value="1"/>
</dbReference>
<comment type="pathway">
    <text evidence="4">Amino-acid biosynthesis; L-proline biosynthesis; L-proline from L-glutamate 5-semialdehyde: step 1/1.</text>
</comment>
<evidence type="ECO:0000256" key="2">
    <source>
        <dbReference type="ARBA" id="ARBA00022857"/>
    </source>
</evidence>
<comment type="subcellular location">
    <subcellularLocation>
        <location evidence="4">Cytoplasm</location>
    </subcellularLocation>
</comment>
<dbReference type="InterPro" id="IPR008927">
    <property type="entry name" value="6-PGluconate_DH-like_C_sf"/>
</dbReference>
<dbReference type="HAMAP" id="MF_01925">
    <property type="entry name" value="P5C_reductase"/>
    <property type="match status" value="1"/>
</dbReference>
<dbReference type="InterPro" id="IPR029036">
    <property type="entry name" value="P5CR_dimer"/>
</dbReference>
<feature type="binding site" evidence="6">
    <location>
        <begin position="9"/>
        <end position="14"/>
    </location>
    <ligand>
        <name>NADP(+)</name>
        <dbReference type="ChEBI" id="CHEBI:58349"/>
    </ligand>
</feature>
<sequence>MKNSTISFIGAGNMATSLIKGLLKEGYLAKNIWATNNNLAQLNKLKRLNINLSADNRCAVKMADIVILAVKPQVLKSVVTEIADLIRENKPLVISIAVGINLKSLQNYLSNETAALIRCMPNTPALLACGATGLFANRYCSSAQKNAAELIFRSVGIVVCLAEEEQIDIVAALSGSGPAYFFLLMEVLQLAGIELGLSKENAALLTLQTALGAARMANESKQSIQQLKQNVTSPGGTTERALEILDNAHFPDLIKQAIKGAKERAEELAKCF</sequence>
<feature type="binding site" evidence="6">
    <location>
        <position position="56"/>
    </location>
    <ligand>
        <name>NADPH</name>
        <dbReference type="ChEBI" id="CHEBI:57783"/>
    </ligand>
</feature>
<dbReference type="Gene3D" id="3.40.50.720">
    <property type="entry name" value="NAD(P)-binding Rossmann-like Domain"/>
    <property type="match status" value="1"/>
</dbReference>
<evidence type="ECO:0000256" key="3">
    <source>
        <dbReference type="ARBA" id="ARBA00023002"/>
    </source>
</evidence>
<evidence type="ECO:0000256" key="6">
    <source>
        <dbReference type="PIRSR" id="PIRSR000193-1"/>
    </source>
</evidence>
<feature type="binding site" evidence="6">
    <location>
        <begin position="69"/>
        <end position="72"/>
    </location>
    <ligand>
        <name>NADP(+)</name>
        <dbReference type="ChEBI" id="CHEBI:58349"/>
    </ligand>
</feature>
<keyword evidence="4" id="KW-0963">Cytoplasm</keyword>
<protein>
    <recommendedName>
        <fullName evidence="4 5">Pyrroline-5-carboxylate reductase</fullName>
        <shortName evidence="4">P5C reductase</shortName>
        <shortName evidence="4">P5CR</shortName>
        <ecNumber evidence="4 5">1.5.1.2</ecNumber>
    </recommendedName>
    <alternativeName>
        <fullName evidence="4">PCA reductase</fullName>
    </alternativeName>
</protein>
<reference evidence="9 10" key="1">
    <citation type="journal article" date="2017" name="Int. J. Syst. Evol. Microbiol.">
        <title>Aquarickettsiella crustaci n. gen. n. sp. (Gammaproteobacteria: Legionellales: Coxiellaceae); a bacterial pathogen of the freshwater crustacean: Gammarus fossarum (Malacostraca: Amphipoda).</title>
        <authorList>
            <person name="Bojko J."/>
            <person name="Dunn A.M."/>
            <person name="Stebbing P.D."/>
            <person name="Van Aerle R."/>
            <person name="Bacela-Spychalska K."/>
            <person name="Bean T.P."/>
            <person name="Stentiford G.D."/>
        </authorList>
    </citation>
    <scope>NUCLEOTIDE SEQUENCE [LARGE SCALE GENOMIC DNA]</scope>
    <source>
        <strain evidence="9">RA15029</strain>
    </source>
</reference>
<reference evidence="9 10" key="2">
    <citation type="journal article" date="2018" name="J. Invertebr. Pathol.">
        <title>'Candidatus Aquirickettsiella gammari' (Gammaproteobacteria: Legionellales: Coxiellaceae): A bacterial pathogen of the freshwater crustacean Gammarus fossarum (Malacostraca: Amphipoda).</title>
        <authorList>
            <person name="Bojko J."/>
            <person name="Dunn A.M."/>
            <person name="Stebbing P.D."/>
            <person name="van Aerle R."/>
            <person name="Bacela-Spychalska K."/>
            <person name="Bean T.P."/>
            <person name="Urrutia A."/>
            <person name="Stentiford G.D."/>
        </authorList>
    </citation>
    <scope>NUCLEOTIDE SEQUENCE [LARGE SCALE GENOMIC DNA]</scope>
    <source>
        <strain evidence="9">RA15029</strain>
    </source>
</reference>
<feature type="domain" description="Pyrroline-5-carboxylate reductase dimerisation" evidence="8">
    <location>
        <begin position="164"/>
        <end position="268"/>
    </location>
</feature>
<comment type="catalytic activity">
    <reaction evidence="4">
        <text>L-proline + NADP(+) = (S)-1-pyrroline-5-carboxylate + NADPH + 2 H(+)</text>
        <dbReference type="Rhea" id="RHEA:14109"/>
        <dbReference type="ChEBI" id="CHEBI:15378"/>
        <dbReference type="ChEBI" id="CHEBI:17388"/>
        <dbReference type="ChEBI" id="CHEBI:57783"/>
        <dbReference type="ChEBI" id="CHEBI:58349"/>
        <dbReference type="ChEBI" id="CHEBI:60039"/>
        <dbReference type="EC" id="1.5.1.2"/>
    </reaction>
</comment>
<evidence type="ECO:0000313" key="9">
    <source>
        <dbReference type="EMBL" id="RDH39909.1"/>
    </source>
</evidence>
<dbReference type="NCBIfam" id="TIGR00112">
    <property type="entry name" value="proC"/>
    <property type="match status" value="1"/>
</dbReference>
<dbReference type="AlphaFoldDB" id="A0A370CFI1"/>
<gene>
    <name evidence="4" type="primary">proC</name>
    <name evidence="9" type="ORF">CFE62_006570</name>
</gene>
<keyword evidence="4" id="KW-0028">Amino-acid biosynthesis</keyword>
<comment type="similarity">
    <text evidence="1 4">Belongs to the pyrroline-5-carboxylate reductase family.</text>
</comment>
<dbReference type="Pfam" id="PF14748">
    <property type="entry name" value="P5CR_dimer"/>
    <property type="match status" value="1"/>
</dbReference>
<dbReference type="EMBL" id="NMOS02000027">
    <property type="protein sequence ID" value="RDH39909.1"/>
    <property type="molecule type" value="Genomic_DNA"/>
</dbReference>
<accession>A0A370CFI1</accession>
<dbReference type="SUPFAM" id="SSF48179">
    <property type="entry name" value="6-phosphogluconate dehydrogenase C-terminal domain-like"/>
    <property type="match status" value="1"/>
</dbReference>
<organism evidence="9 10">
    <name type="scientific">Candidatus Aquirickettsiella gammari</name>
    <dbReference type="NCBI Taxonomy" id="2016198"/>
    <lineage>
        <taxon>Bacteria</taxon>
        <taxon>Pseudomonadati</taxon>
        <taxon>Pseudomonadota</taxon>
        <taxon>Gammaproteobacteria</taxon>
        <taxon>Legionellales</taxon>
        <taxon>Coxiellaceae</taxon>
        <taxon>Candidatus Aquirickettsiella</taxon>
    </lineage>
</organism>
<dbReference type="PANTHER" id="PTHR11645">
    <property type="entry name" value="PYRROLINE-5-CARBOXYLATE REDUCTASE"/>
    <property type="match status" value="1"/>
</dbReference>
<evidence type="ECO:0000259" key="7">
    <source>
        <dbReference type="Pfam" id="PF03807"/>
    </source>
</evidence>
<dbReference type="InterPro" id="IPR036291">
    <property type="entry name" value="NAD(P)-bd_dom_sf"/>
</dbReference>
<evidence type="ECO:0000313" key="10">
    <source>
        <dbReference type="Proteomes" id="UP000226429"/>
    </source>
</evidence>
<dbReference type="PANTHER" id="PTHR11645:SF0">
    <property type="entry name" value="PYRROLINE-5-CARBOXYLATE REDUCTASE 3"/>
    <property type="match status" value="1"/>
</dbReference>
<evidence type="ECO:0000256" key="4">
    <source>
        <dbReference type="HAMAP-Rule" id="MF_01925"/>
    </source>
</evidence>
<dbReference type="InterPro" id="IPR000304">
    <property type="entry name" value="Pyrroline-COOH_reductase"/>
</dbReference>